<name>A0A2M8GJR8_9BACT</name>
<dbReference type="EMBL" id="PFQM01000056">
    <property type="protein sequence ID" value="PJC80396.1"/>
    <property type="molecule type" value="Genomic_DNA"/>
</dbReference>
<protein>
    <submittedName>
        <fullName evidence="1">Uncharacterized protein</fullName>
    </submittedName>
</protein>
<dbReference type="AlphaFoldDB" id="A0A2M8GJR8"/>
<accession>A0A2M8GJR8</accession>
<sequence>WMGFILLGDYRTVKPREGNVSRSIFLGTCLHGACLSHKNISNMRLTITYKTANGQTITKKYKVRY</sequence>
<reference evidence="2" key="1">
    <citation type="submission" date="2017-09" db="EMBL/GenBank/DDBJ databases">
        <title>Depth-based differentiation of microbial function through sediment-hosted aquifers and enrichment of novel symbionts in the deep terrestrial subsurface.</title>
        <authorList>
            <person name="Probst A.J."/>
            <person name="Ladd B."/>
            <person name="Jarett J.K."/>
            <person name="Geller-Mcgrath D.E."/>
            <person name="Sieber C.M.K."/>
            <person name="Emerson J.B."/>
            <person name="Anantharaman K."/>
            <person name="Thomas B.C."/>
            <person name="Malmstrom R."/>
            <person name="Stieglmeier M."/>
            <person name="Klingl A."/>
            <person name="Woyke T."/>
            <person name="Ryan C.M."/>
            <person name="Banfield J.F."/>
        </authorList>
    </citation>
    <scope>NUCLEOTIDE SEQUENCE [LARGE SCALE GENOMIC DNA]</scope>
</reference>
<feature type="non-terminal residue" evidence="1">
    <location>
        <position position="1"/>
    </location>
</feature>
<evidence type="ECO:0000313" key="2">
    <source>
        <dbReference type="Proteomes" id="UP000228960"/>
    </source>
</evidence>
<organism evidence="1 2">
    <name type="scientific">Candidatus Shapirobacteria bacterium CG_4_8_14_3_um_filter_35_11</name>
    <dbReference type="NCBI Taxonomy" id="1974874"/>
    <lineage>
        <taxon>Bacteria</taxon>
        <taxon>Candidatus Shapironibacteriota</taxon>
    </lineage>
</organism>
<gene>
    <name evidence="1" type="ORF">CO009_02005</name>
</gene>
<comment type="caution">
    <text evidence="1">The sequence shown here is derived from an EMBL/GenBank/DDBJ whole genome shotgun (WGS) entry which is preliminary data.</text>
</comment>
<dbReference type="Proteomes" id="UP000228960">
    <property type="component" value="Unassembled WGS sequence"/>
</dbReference>
<proteinExistence type="predicted"/>
<evidence type="ECO:0000313" key="1">
    <source>
        <dbReference type="EMBL" id="PJC80396.1"/>
    </source>
</evidence>